<dbReference type="Pfam" id="PF13517">
    <property type="entry name" value="FG-GAP_3"/>
    <property type="match status" value="1"/>
</dbReference>
<dbReference type="EMBL" id="AEDD01000006">
    <property type="protein sequence ID" value="EFM10740.1"/>
    <property type="molecule type" value="Genomic_DNA"/>
</dbReference>
<feature type="signal peptide" evidence="2">
    <location>
        <begin position="1"/>
        <end position="24"/>
    </location>
</feature>
<evidence type="ECO:0000313" key="4">
    <source>
        <dbReference type="Proteomes" id="UP000005387"/>
    </source>
</evidence>
<protein>
    <recommendedName>
        <fullName evidence="5">FG-GAP repeat protein</fullName>
    </recommendedName>
</protein>
<evidence type="ECO:0000313" key="3">
    <source>
        <dbReference type="EMBL" id="EFM10740.1"/>
    </source>
</evidence>
<dbReference type="STRING" id="717606.PaecuDRAFT_2652"/>
<dbReference type="Proteomes" id="UP000005387">
    <property type="component" value="Unassembled WGS sequence"/>
</dbReference>
<feature type="chain" id="PRO_5003136233" description="FG-GAP repeat protein" evidence="2">
    <location>
        <begin position="25"/>
        <end position="479"/>
    </location>
</feature>
<reference evidence="3 4" key="1">
    <citation type="submission" date="2010-07" db="EMBL/GenBank/DDBJ databases">
        <title>The draft genome of Paenibacillus curdlanolyticus YK9.</title>
        <authorList>
            <consortium name="US DOE Joint Genome Institute (JGI-PGF)"/>
            <person name="Lucas S."/>
            <person name="Copeland A."/>
            <person name="Lapidus A."/>
            <person name="Cheng J.-F."/>
            <person name="Bruce D."/>
            <person name="Goodwin L."/>
            <person name="Pitluck S."/>
            <person name="Land M.L."/>
            <person name="Hauser L."/>
            <person name="Chang Y.-J."/>
            <person name="Jeffries C."/>
            <person name="Anderson I.J."/>
            <person name="Johnson E."/>
            <person name="Loganathan U."/>
            <person name="Mulhopadhyay B."/>
            <person name="Kyrpides N."/>
            <person name="Woyke T.J."/>
        </authorList>
    </citation>
    <scope>NUCLEOTIDE SEQUENCE [LARGE SCALE GENOMIC DNA]</scope>
    <source>
        <strain evidence="3 4">YK9</strain>
    </source>
</reference>
<evidence type="ECO:0008006" key="5">
    <source>
        <dbReference type="Google" id="ProtNLM"/>
    </source>
</evidence>
<dbReference type="PROSITE" id="PS51257">
    <property type="entry name" value="PROKAR_LIPOPROTEIN"/>
    <property type="match status" value="1"/>
</dbReference>
<dbReference type="InterPro" id="IPR013517">
    <property type="entry name" value="FG-GAP"/>
</dbReference>
<dbReference type="eggNOG" id="COG0457">
    <property type="taxonomic scope" value="Bacteria"/>
</dbReference>
<evidence type="ECO:0000256" key="1">
    <source>
        <dbReference type="ARBA" id="ARBA00022729"/>
    </source>
</evidence>
<accession>E0IAG3</accession>
<dbReference type="AlphaFoldDB" id="E0IAG3"/>
<evidence type="ECO:0000256" key="2">
    <source>
        <dbReference type="SAM" id="SignalP"/>
    </source>
</evidence>
<dbReference type="PANTHER" id="PTHR44103:SF1">
    <property type="entry name" value="PROPROTEIN CONVERTASE P"/>
    <property type="match status" value="1"/>
</dbReference>
<gene>
    <name evidence="3" type="ORF">PaecuDRAFT_2652</name>
</gene>
<name>E0IAG3_9BACL</name>
<dbReference type="OrthoDB" id="1743319at2"/>
<dbReference type="SUPFAM" id="SSF69318">
    <property type="entry name" value="Integrin alpha N-terminal domain"/>
    <property type="match status" value="1"/>
</dbReference>
<dbReference type="Gene3D" id="2.130.10.130">
    <property type="entry name" value="Integrin alpha, N-terminal"/>
    <property type="match status" value="1"/>
</dbReference>
<dbReference type="PANTHER" id="PTHR44103">
    <property type="entry name" value="PROPROTEIN CONVERTASE P"/>
    <property type="match status" value="1"/>
</dbReference>
<keyword evidence="4" id="KW-1185">Reference proteome</keyword>
<dbReference type="InterPro" id="IPR028994">
    <property type="entry name" value="Integrin_alpha_N"/>
</dbReference>
<organism evidence="3 4">
    <name type="scientific">Paenibacillus curdlanolyticus YK9</name>
    <dbReference type="NCBI Taxonomy" id="717606"/>
    <lineage>
        <taxon>Bacteria</taxon>
        <taxon>Bacillati</taxon>
        <taxon>Bacillota</taxon>
        <taxon>Bacilli</taxon>
        <taxon>Bacillales</taxon>
        <taxon>Paenibacillaceae</taxon>
        <taxon>Paenibacillus</taxon>
    </lineage>
</organism>
<sequence>MNVSRVRMPALAAVALLIAIVTSACSMRSAPADLLLPVHGADEELTKAVSQMLPDNASLTLVDREQKPQTIRQADLDGDGRAEAIVTYKDESEQSKVMLLRQDKTRGRWSKWATIEENSSFGIDWLKLVDLNFDGTPELLVGFNSYEPNQRTLYVYNGRQAGLQTGMTLKPAAELPYAIVDDGDLDDDGRKELVLVQQDNEKLEASLSVYRMEATGLKRNATIAADGGVNGYYDIRVGKIANDRKGIMLQASLGAHTEAVYMYAWEKRSAAHTGAGAGQLREVFPSDVISRDSELVETYFPMGGTSDSNSDGILDFAAERTAPGQPEDTPYSNLLTFQEYLQWDGKKDFSVVGRMYEDFAMGIRVHIPEQWGDHFTFALLTDPSSYEGIQFQMYEPSSGARARLFDLLAIPAAKWEEAKEGLEKGSEAYSKLLVASGMVYMAVYGTPPENWSQQAKDAYQAMLLNENQLSQRLQVMERP</sequence>
<dbReference type="RefSeq" id="WP_006038642.1">
    <property type="nucleotide sequence ID" value="NZ_AEDD01000006.1"/>
</dbReference>
<proteinExistence type="predicted"/>
<keyword evidence="1 2" id="KW-0732">Signal</keyword>